<dbReference type="AlphaFoldDB" id="A0A4D4KX98"/>
<reference evidence="2 3" key="1">
    <citation type="journal article" date="2020" name="Int. J. Syst. Evol. Microbiol.">
        <title>Reclassification of Streptomyces castelarensis and Streptomyces sporoclivatus as later heterotypic synonyms of Streptomyces antimycoticus.</title>
        <authorList>
            <person name="Komaki H."/>
            <person name="Tamura T."/>
        </authorList>
    </citation>
    <scope>NUCLEOTIDE SEQUENCE [LARGE SCALE GENOMIC DNA]</scope>
    <source>
        <strain evidence="2 3">NBRC 13459</strain>
    </source>
</reference>
<feature type="region of interest" description="Disordered" evidence="1">
    <location>
        <begin position="131"/>
        <end position="171"/>
    </location>
</feature>
<evidence type="ECO:0000313" key="3">
    <source>
        <dbReference type="Proteomes" id="UP000301309"/>
    </source>
</evidence>
<dbReference type="Proteomes" id="UP000301309">
    <property type="component" value="Unassembled WGS sequence"/>
</dbReference>
<accession>A0A4D4KX98</accession>
<protein>
    <submittedName>
        <fullName evidence="2">Uncharacterized protein</fullName>
    </submittedName>
</protein>
<comment type="caution">
    <text evidence="2">The sequence shown here is derived from an EMBL/GenBank/DDBJ whole genome shotgun (WGS) entry which is preliminary data.</text>
</comment>
<dbReference type="EMBL" id="BJHW01000001">
    <property type="protein sequence ID" value="GDY50423.1"/>
    <property type="molecule type" value="Genomic_DNA"/>
</dbReference>
<keyword evidence="3" id="KW-1185">Reference proteome</keyword>
<evidence type="ECO:0000256" key="1">
    <source>
        <dbReference type="SAM" id="MobiDB-lite"/>
    </source>
</evidence>
<name>A0A4D4KX98_STRVO</name>
<gene>
    <name evidence="2" type="ORF">SVIO_010460</name>
</gene>
<sequence length="171" mass="17121">MSPSGGRELLVDFGAEGGVALDDPARYPFIAGPSGVLDQERVRYGGGLGGLAHCLVVRVRDLGDLRPLRGDGRHGLRVDTAWDEDPGAVAEQACRPGHGAAVVAVGGAHQGDGRGGIAACGPCGEGAVHGPGRAQGLESGQAQTARLVLDEDPPDPQFGGERGSSVSGVGA</sequence>
<proteinExistence type="predicted"/>
<organism evidence="2 3">
    <name type="scientific">Streptomyces violaceusniger</name>
    <dbReference type="NCBI Taxonomy" id="68280"/>
    <lineage>
        <taxon>Bacteria</taxon>
        <taxon>Bacillati</taxon>
        <taxon>Actinomycetota</taxon>
        <taxon>Actinomycetes</taxon>
        <taxon>Kitasatosporales</taxon>
        <taxon>Streptomycetaceae</taxon>
        <taxon>Streptomyces</taxon>
        <taxon>Streptomyces violaceusniger group</taxon>
    </lineage>
</organism>
<evidence type="ECO:0000313" key="2">
    <source>
        <dbReference type="EMBL" id="GDY50423.1"/>
    </source>
</evidence>